<dbReference type="EMBL" id="PQXN01000006">
    <property type="protein sequence ID" value="TGO64633.1"/>
    <property type="molecule type" value="Genomic_DNA"/>
</dbReference>
<gene>
    <name evidence="1" type="ORF">BCON_0006g00350</name>
</gene>
<organism evidence="1 2">
    <name type="scientific">Botryotinia convoluta</name>
    <dbReference type="NCBI Taxonomy" id="54673"/>
    <lineage>
        <taxon>Eukaryota</taxon>
        <taxon>Fungi</taxon>
        <taxon>Dikarya</taxon>
        <taxon>Ascomycota</taxon>
        <taxon>Pezizomycotina</taxon>
        <taxon>Leotiomycetes</taxon>
        <taxon>Helotiales</taxon>
        <taxon>Sclerotiniaceae</taxon>
        <taxon>Botryotinia</taxon>
    </lineage>
</organism>
<reference evidence="1 2" key="1">
    <citation type="submission" date="2017-12" db="EMBL/GenBank/DDBJ databases">
        <title>Comparative genomics of Botrytis spp.</title>
        <authorList>
            <person name="Valero-Jimenez C.A."/>
            <person name="Tapia P."/>
            <person name="Veloso J."/>
            <person name="Silva-Moreno E."/>
            <person name="Staats M."/>
            <person name="Valdes J.H."/>
            <person name="Van Kan J.A.L."/>
        </authorList>
    </citation>
    <scope>NUCLEOTIDE SEQUENCE [LARGE SCALE GENOMIC DNA]</scope>
    <source>
        <strain evidence="1 2">MUCL11595</strain>
    </source>
</reference>
<name>A0A4Z1J689_9HELO</name>
<sequence length="645" mass="72700">MLKNNSSEWLYGVTALETCLNILKILQSPANRIALSHELRHATRLKEKDWSRKVGFAKVSVADIPFPFILTCLVVGAGLRAKDSYHARVYNLPFNLSFDGGDNNDGITVFDITELTQVRYCFVNLDSFDSDEEEGEAPPKPPAMTPLTGPQYLWGYYRKDDQSKQEKFKDLVKSFQALPLIDGRALHSAWPDSSWRIMVQDGGESEWTRVEQVVAEEEISGQKESNSVDSEISSLRLRASSLVKVLNSAIASSPSELPQILARASLLSDFYPAAKSKLYADPTDVSNSASARRILSSILRKENTIHLGPFELTTEQISEVLEEASKDPIDVISLNFSGNVNITEPFLKEILIKFPRLETLYLLNTPQISLEKKIGLLRGTTIQLYDTELLALPFVDESDRMMYDFKTFEPRVIPLYGYIKPAINQMIVMACCSTERVPRDTDGGLNIESMFEKGILLNALAGTMFVHYVMNQQRYLDIGMMNPPALNIAKQLAMPHAFEDNESSFAVGTISDYFYRTPNDNWSLSHIGGWWKKYSKISPGEWNLAVIGETDSWDGPRKECAKVQYAFVSAAPPTDAEDPTLDSYVPKFIIWDFRGFLDSIILDTSDQQQILEIWNRAVEPTTPSLALKLSERQEVESLMRALVYR</sequence>
<evidence type="ECO:0000313" key="1">
    <source>
        <dbReference type="EMBL" id="TGO64633.1"/>
    </source>
</evidence>
<accession>A0A4Z1J689</accession>
<keyword evidence="2" id="KW-1185">Reference proteome</keyword>
<dbReference type="OrthoDB" id="3515175at2759"/>
<comment type="caution">
    <text evidence="1">The sequence shown here is derived from an EMBL/GenBank/DDBJ whole genome shotgun (WGS) entry which is preliminary data.</text>
</comment>
<protein>
    <submittedName>
        <fullName evidence="1">Uncharacterized protein</fullName>
    </submittedName>
</protein>
<dbReference type="Proteomes" id="UP000297527">
    <property type="component" value="Unassembled WGS sequence"/>
</dbReference>
<proteinExistence type="predicted"/>
<evidence type="ECO:0000313" key="2">
    <source>
        <dbReference type="Proteomes" id="UP000297527"/>
    </source>
</evidence>
<dbReference type="AlphaFoldDB" id="A0A4Z1J689"/>